<accession>A0AAP0ICG1</accession>
<organism evidence="1 2">
    <name type="scientific">Stephania cephalantha</name>
    <dbReference type="NCBI Taxonomy" id="152367"/>
    <lineage>
        <taxon>Eukaryota</taxon>
        <taxon>Viridiplantae</taxon>
        <taxon>Streptophyta</taxon>
        <taxon>Embryophyta</taxon>
        <taxon>Tracheophyta</taxon>
        <taxon>Spermatophyta</taxon>
        <taxon>Magnoliopsida</taxon>
        <taxon>Ranunculales</taxon>
        <taxon>Menispermaceae</taxon>
        <taxon>Menispermoideae</taxon>
        <taxon>Cissampelideae</taxon>
        <taxon>Stephania</taxon>
    </lineage>
</organism>
<protein>
    <submittedName>
        <fullName evidence="1">Uncharacterized protein</fullName>
    </submittedName>
</protein>
<keyword evidence="2" id="KW-1185">Reference proteome</keyword>
<sequence length="55" mass="5789">MSWWWSGAIGAARKKVDEHEVPLNYQSVALVVGVTGIVGNSLAEIHPCSDTPGGP</sequence>
<dbReference type="Proteomes" id="UP001419268">
    <property type="component" value="Unassembled WGS sequence"/>
</dbReference>
<name>A0AAP0ICG1_9MAGN</name>
<reference evidence="1 2" key="1">
    <citation type="submission" date="2024-01" db="EMBL/GenBank/DDBJ databases">
        <title>Genome assemblies of Stephania.</title>
        <authorList>
            <person name="Yang L."/>
        </authorList>
    </citation>
    <scope>NUCLEOTIDE SEQUENCE [LARGE SCALE GENOMIC DNA]</scope>
    <source>
        <strain evidence="1">JXDWG</strain>
        <tissue evidence="1">Leaf</tissue>
    </source>
</reference>
<dbReference type="AlphaFoldDB" id="A0AAP0ICG1"/>
<comment type="caution">
    <text evidence="1">The sequence shown here is derived from an EMBL/GenBank/DDBJ whole genome shotgun (WGS) entry which is preliminary data.</text>
</comment>
<proteinExistence type="predicted"/>
<dbReference type="EMBL" id="JBBNAG010000008">
    <property type="protein sequence ID" value="KAK9112819.1"/>
    <property type="molecule type" value="Genomic_DNA"/>
</dbReference>
<evidence type="ECO:0000313" key="1">
    <source>
        <dbReference type="EMBL" id="KAK9112819.1"/>
    </source>
</evidence>
<gene>
    <name evidence="1" type="ORF">Scep_020338</name>
</gene>
<evidence type="ECO:0000313" key="2">
    <source>
        <dbReference type="Proteomes" id="UP001419268"/>
    </source>
</evidence>